<evidence type="ECO:0000313" key="9">
    <source>
        <dbReference type="Proteomes" id="UP000093561"/>
    </source>
</evidence>
<feature type="compositionally biased region" description="Polar residues" evidence="7">
    <location>
        <begin position="35"/>
        <end position="53"/>
    </location>
</feature>
<feature type="compositionally biased region" description="Basic and acidic residues" evidence="7">
    <location>
        <begin position="101"/>
        <end position="115"/>
    </location>
</feature>
<reference evidence="10" key="3">
    <citation type="submission" date="2024-02" db="UniProtKB">
        <authorList>
            <consortium name="WormBaseParasite"/>
        </authorList>
    </citation>
    <scope>IDENTIFICATION</scope>
    <source>
        <strain evidence="10">pt0022</strain>
    </source>
</reference>
<dbReference type="Proteomes" id="UP000093561">
    <property type="component" value="Unassembled WGS sequence"/>
</dbReference>
<proteinExistence type="predicted"/>
<dbReference type="PROSITE" id="PS50845">
    <property type="entry name" value="RETICULON"/>
    <property type="match status" value="1"/>
</dbReference>
<feature type="region of interest" description="Disordered" evidence="7">
    <location>
        <begin position="35"/>
        <end position="55"/>
    </location>
</feature>
<evidence type="ECO:0000256" key="5">
    <source>
        <dbReference type="ARBA" id="ARBA00023136"/>
    </source>
</evidence>
<dbReference type="PANTHER" id="PTHR45799">
    <property type="entry name" value="RETICULON-LIKE PROTEIN"/>
    <property type="match status" value="1"/>
</dbReference>
<dbReference type="Pfam" id="PF02453">
    <property type="entry name" value="Reticulon"/>
    <property type="match status" value="1"/>
</dbReference>
<keyword evidence="2 6" id="KW-0812">Transmembrane</keyword>
<organism evidence="9 10">
    <name type="scientific">Wuchereria bancrofti</name>
    <dbReference type="NCBI Taxonomy" id="6293"/>
    <lineage>
        <taxon>Eukaryota</taxon>
        <taxon>Metazoa</taxon>
        <taxon>Ecdysozoa</taxon>
        <taxon>Nematoda</taxon>
        <taxon>Chromadorea</taxon>
        <taxon>Rhabditida</taxon>
        <taxon>Spirurina</taxon>
        <taxon>Spiruromorpha</taxon>
        <taxon>Filarioidea</taxon>
        <taxon>Onchocercidae</taxon>
        <taxon>Wuchereria</taxon>
    </lineage>
</organism>
<comment type="subcellular location">
    <subcellularLocation>
        <location evidence="1 6">Endoplasmic reticulum membrane</location>
        <topology evidence="1 6">Multi-pass membrane protein</topology>
    </subcellularLocation>
</comment>
<evidence type="ECO:0000256" key="7">
    <source>
        <dbReference type="SAM" id="MobiDB-lite"/>
    </source>
</evidence>
<evidence type="ECO:0000256" key="1">
    <source>
        <dbReference type="ARBA" id="ARBA00004477"/>
    </source>
</evidence>
<feature type="domain" description="Reticulon" evidence="8">
    <location>
        <begin position="505"/>
        <end position="703"/>
    </location>
</feature>
<name>A0AAF5PT02_WUCBA</name>
<dbReference type="GO" id="GO:0030424">
    <property type="term" value="C:axon"/>
    <property type="evidence" value="ECO:0007669"/>
    <property type="project" value="TreeGrafter"/>
</dbReference>
<feature type="region of interest" description="Disordered" evidence="7">
    <location>
        <begin position="1"/>
        <end position="20"/>
    </location>
</feature>
<dbReference type="PANTHER" id="PTHR45799:SF2">
    <property type="entry name" value="RETICULON-LIKE PROTEIN"/>
    <property type="match status" value="1"/>
</dbReference>
<dbReference type="Gene3D" id="1.20.5.2480">
    <property type="match status" value="1"/>
</dbReference>
<feature type="transmembrane region" description="Helical" evidence="6">
    <location>
        <begin position="624"/>
        <end position="650"/>
    </location>
</feature>
<evidence type="ECO:0000256" key="4">
    <source>
        <dbReference type="ARBA" id="ARBA00022989"/>
    </source>
</evidence>
<accession>A0AAF5PT02</accession>
<keyword evidence="3 6" id="KW-0256">Endoplasmic reticulum</keyword>
<dbReference type="AlphaFoldDB" id="A0AAF5PT02"/>
<feature type="region of interest" description="Disordered" evidence="7">
    <location>
        <begin position="439"/>
        <end position="462"/>
    </location>
</feature>
<dbReference type="GO" id="GO:0005789">
    <property type="term" value="C:endoplasmic reticulum membrane"/>
    <property type="evidence" value="ECO:0007669"/>
    <property type="project" value="UniProtKB-SubCell"/>
</dbReference>
<feature type="region of interest" description="Disordered" evidence="7">
    <location>
        <begin position="101"/>
        <end position="126"/>
    </location>
</feature>
<keyword evidence="5 6" id="KW-0472">Membrane</keyword>
<evidence type="ECO:0000256" key="2">
    <source>
        <dbReference type="ARBA" id="ARBA00022692"/>
    </source>
</evidence>
<evidence type="ECO:0000259" key="8">
    <source>
        <dbReference type="PROSITE" id="PS50845"/>
    </source>
</evidence>
<dbReference type="InterPro" id="IPR046964">
    <property type="entry name" value="RTN1-4"/>
</dbReference>
<dbReference type="InterPro" id="IPR003388">
    <property type="entry name" value="Reticulon"/>
</dbReference>
<feature type="region of interest" description="Disordered" evidence="7">
    <location>
        <begin position="334"/>
        <end position="366"/>
    </location>
</feature>
<reference evidence="9" key="2">
    <citation type="journal article" date="2016" name="Mol. Ecol.">
        <title>Population genomics of the filarial nematode parasite Wuchereria bancrofti from mosquitoes.</title>
        <authorList>
            <person name="Small S.T."/>
            <person name="Reimer L.J."/>
            <person name="Tisch D.J."/>
            <person name="King C.L."/>
            <person name="Christensen B.M."/>
            <person name="Siba P.M."/>
            <person name="Kazura J.W."/>
            <person name="Serre D."/>
            <person name="Zimmerman P.A."/>
        </authorList>
    </citation>
    <scope>NUCLEOTIDE SEQUENCE</scope>
    <source>
        <strain evidence="9">pt0022</strain>
    </source>
</reference>
<dbReference type="WBParaSite" id="mrna-Wban_05127">
    <property type="protein sequence ID" value="mrna-Wban_05127"/>
    <property type="gene ID" value="Wban_05127"/>
</dbReference>
<reference evidence="9" key="1">
    <citation type="submission" date="2015-03" db="EMBL/GenBank/DDBJ databases">
        <title>Wuchereria bancrofti Genome Sequencing Papua New Guinea Strain.</title>
        <authorList>
            <person name="Small S.T."/>
            <person name="Serre D."/>
            <person name="Zimmerman P.A."/>
        </authorList>
    </citation>
    <scope>NUCLEOTIDE SEQUENCE [LARGE SCALE GENOMIC DNA]</scope>
    <source>
        <strain evidence="9">pt0022</strain>
    </source>
</reference>
<sequence>MDSNSKFHPKSSIASPSPMNKTELNFESVVSGLPSTTTASAVPITTKQLTEQTIGGEDTYDVITVSPSSSSDGSGNEFVKVEHSDVQQSVGDTLPFRMVHMHSDGDDKRGRDRRYPVGSIMDRGLGSDEPYGDVLLRSEEFAESEKVSDIAKTGEREVMDVTNKAVNTKVSREALDDTVHVLGDKVKEMVGRAGDMGQETMETAGDTVSNMFSRKVHDIASAAQEADSVNEDVRYSLDEGAVHTFNGKFDDVTREILDSTHHATNTLTNTLQKADVTGDALKGVAAQAVPSVEDILADLDDKIKSSASYAGDSHARTESIGAAKIGNEDLIRLTDGSNNASQHDTGSRTVFPQPTHDENQHVGYPSSQQWGLDWRQYADEAAGIGLRHFDREAEADVKAVHSADDSSAEESMFDRKGPLTIPHQSPEDTIQLDRDFNSSKQSGFEVSPRPPTPPKELDDEDVKPTTIDLGQTAGRLFIGGEHPSSILKNSAQSVRFNFKDMDARFLDIIYWRDPKKSGAILGITLLAILVLAKFPLIAVLSYVGLSVLGGTLGFRIYKLIEAQIRKTDGGNPYRAYLEDREFHLPKEKVHQQMDALIEHVQFIGNKLRRLFLVESVVDSIKFGLLLWALTYVSCWFSGLSLLILAILAVFTIPKVYEVYHEPIDRNIFIAKQHIDNANKMISEKVPFLTKSTAASEINHEKSY</sequence>
<feature type="compositionally biased region" description="Polar residues" evidence="7">
    <location>
        <begin position="335"/>
        <end position="352"/>
    </location>
</feature>
<comment type="caution">
    <text evidence="6">Lacks conserved residue(s) required for the propagation of feature annotation.</text>
</comment>
<protein>
    <recommendedName>
        <fullName evidence="6">Reticulon-like protein</fullName>
    </recommendedName>
</protein>
<evidence type="ECO:0000256" key="3">
    <source>
        <dbReference type="ARBA" id="ARBA00022824"/>
    </source>
</evidence>
<keyword evidence="4 6" id="KW-1133">Transmembrane helix</keyword>
<evidence type="ECO:0000256" key="6">
    <source>
        <dbReference type="RuleBase" id="RU363132"/>
    </source>
</evidence>
<feature type="region of interest" description="Disordered" evidence="7">
    <location>
        <begin position="398"/>
        <end position="427"/>
    </location>
</feature>
<evidence type="ECO:0000313" key="10">
    <source>
        <dbReference type="WBParaSite" id="mrna-Wban_05127"/>
    </source>
</evidence>